<dbReference type="KEGG" id="pbk:Back11_43510"/>
<evidence type="ECO:0000259" key="3">
    <source>
        <dbReference type="Pfam" id="PF00296"/>
    </source>
</evidence>
<feature type="domain" description="Luciferase-like" evidence="3">
    <location>
        <begin position="28"/>
        <end position="320"/>
    </location>
</feature>
<gene>
    <name evidence="4" type="ORF">Back11_43510</name>
</gene>
<sequence length="360" mass="39575">MQKKTGSTSMNDSGIEIGLYTFGDLFPHPQTHRAISPQQRLQEILAAAKLADEAGIDVFGIGEHHRLDFAVSATPVVLAAIAQATQRIRLTSATTVLSSSDPVRVFEDFATLDLLSNGRAEIIAGRGAFVESFPLFGYNLEDYDDLFNEKIKLLLQLNDNDRITWNGNLRTPLRDAEIAPRPMQQSLPIWTGVGGTPESAARAGMLGTGMALAILGGDPARFKPLVDIYRSAGAQAGHNPEELRVAVSGHGYISNSSQQARDEFYPYYANYLEYSMRKRGRRYTLSRTDFDQMASPDSGLFIGSPQEIIEKILYQHELFGHKRFIAQIDIGGLPYSKVAEAIELLATEVAPAVRRATSKI</sequence>
<keyword evidence="2" id="KW-0503">Monooxygenase</keyword>
<dbReference type="InterPro" id="IPR036661">
    <property type="entry name" value="Luciferase-like_sf"/>
</dbReference>
<keyword evidence="1" id="KW-0560">Oxidoreductase</keyword>
<dbReference type="GO" id="GO:0005829">
    <property type="term" value="C:cytosol"/>
    <property type="evidence" value="ECO:0007669"/>
    <property type="project" value="TreeGrafter"/>
</dbReference>
<reference evidence="4 5" key="1">
    <citation type="submission" date="2018-11" db="EMBL/GenBank/DDBJ databases">
        <title>Complete genome sequence of Paenibacillus baekrokdamisoli strain KCTC 33723.</title>
        <authorList>
            <person name="Kang S.W."/>
            <person name="Lee K.C."/>
            <person name="Kim K.K."/>
            <person name="Kim J.S."/>
            <person name="Kim D.S."/>
            <person name="Ko S.H."/>
            <person name="Yang S.H."/>
            <person name="Lee J.S."/>
        </authorList>
    </citation>
    <scope>NUCLEOTIDE SEQUENCE [LARGE SCALE GENOMIC DNA]</scope>
    <source>
        <strain evidence="4 5">KCTC 33723</strain>
    </source>
</reference>
<dbReference type="GO" id="GO:0016705">
    <property type="term" value="F:oxidoreductase activity, acting on paired donors, with incorporation or reduction of molecular oxygen"/>
    <property type="evidence" value="ECO:0007669"/>
    <property type="project" value="InterPro"/>
</dbReference>
<protein>
    <submittedName>
        <fullName evidence="4">Luciferase</fullName>
    </submittedName>
</protein>
<dbReference type="PANTHER" id="PTHR30137:SF8">
    <property type="entry name" value="BLR5498 PROTEIN"/>
    <property type="match status" value="1"/>
</dbReference>
<evidence type="ECO:0000256" key="1">
    <source>
        <dbReference type="ARBA" id="ARBA00023002"/>
    </source>
</evidence>
<organism evidence="4 5">
    <name type="scientific">Paenibacillus baekrokdamisoli</name>
    <dbReference type="NCBI Taxonomy" id="1712516"/>
    <lineage>
        <taxon>Bacteria</taxon>
        <taxon>Bacillati</taxon>
        <taxon>Bacillota</taxon>
        <taxon>Bacilli</taxon>
        <taxon>Bacillales</taxon>
        <taxon>Paenibacillaceae</taxon>
        <taxon>Paenibacillus</taxon>
    </lineage>
</organism>
<evidence type="ECO:0000313" key="4">
    <source>
        <dbReference type="EMBL" id="BBH23006.1"/>
    </source>
</evidence>
<dbReference type="SUPFAM" id="SSF51679">
    <property type="entry name" value="Bacterial luciferase-like"/>
    <property type="match status" value="1"/>
</dbReference>
<evidence type="ECO:0000313" key="5">
    <source>
        <dbReference type="Proteomes" id="UP000275368"/>
    </source>
</evidence>
<dbReference type="Proteomes" id="UP000275368">
    <property type="component" value="Chromosome"/>
</dbReference>
<dbReference type="InterPro" id="IPR050766">
    <property type="entry name" value="Bact_Lucif_Oxidored"/>
</dbReference>
<accession>A0A3G9IWW1</accession>
<dbReference type="GO" id="GO:0004497">
    <property type="term" value="F:monooxygenase activity"/>
    <property type="evidence" value="ECO:0007669"/>
    <property type="project" value="UniProtKB-KW"/>
</dbReference>
<keyword evidence="5" id="KW-1185">Reference proteome</keyword>
<dbReference type="EMBL" id="AP019308">
    <property type="protein sequence ID" value="BBH23006.1"/>
    <property type="molecule type" value="Genomic_DNA"/>
</dbReference>
<dbReference type="RefSeq" id="WP_232015916.1">
    <property type="nucleotide sequence ID" value="NZ_AP019308.1"/>
</dbReference>
<proteinExistence type="predicted"/>
<evidence type="ECO:0000256" key="2">
    <source>
        <dbReference type="ARBA" id="ARBA00023033"/>
    </source>
</evidence>
<dbReference type="Pfam" id="PF00296">
    <property type="entry name" value="Bac_luciferase"/>
    <property type="match status" value="1"/>
</dbReference>
<dbReference type="Gene3D" id="3.20.20.30">
    <property type="entry name" value="Luciferase-like domain"/>
    <property type="match status" value="1"/>
</dbReference>
<dbReference type="AlphaFoldDB" id="A0A3G9IWW1"/>
<dbReference type="InterPro" id="IPR011251">
    <property type="entry name" value="Luciferase-like_dom"/>
</dbReference>
<dbReference type="PANTHER" id="PTHR30137">
    <property type="entry name" value="LUCIFERASE-LIKE MONOOXYGENASE"/>
    <property type="match status" value="1"/>
</dbReference>
<name>A0A3G9IWW1_9BACL</name>